<evidence type="ECO:0000313" key="2">
    <source>
        <dbReference type="Proteomes" id="UP000231263"/>
    </source>
</evidence>
<name>A0A2M7XGN3_9BACT</name>
<reference evidence="2" key="1">
    <citation type="submission" date="2017-09" db="EMBL/GenBank/DDBJ databases">
        <title>Depth-based differentiation of microbial function through sediment-hosted aquifers and enrichment of novel symbionts in the deep terrestrial subsurface.</title>
        <authorList>
            <person name="Probst A.J."/>
            <person name="Ladd B."/>
            <person name="Jarett J.K."/>
            <person name="Geller-Mcgrath D.E."/>
            <person name="Sieber C.M.K."/>
            <person name="Emerson J.B."/>
            <person name="Anantharaman K."/>
            <person name="Thomas B.C."/>
            <person name="Malmstrom R."/>
            <person name="Stieglmeier M."/>
            <person name="Klingl A."/>
            <person name="Woyke T."/>
            <person name="Ryan C.M."/>
            <person name="Banfield J.F."/>
        </authorList>
    </citation>
    <scope>NUCLEOTIDE SEQUENCE [LARGE SCALE GENOMIC DNA]</scope>
</reference>
<organism evidence="1 2">
    <name type="scientific">Candidatus Uhrbacteria bacterium CG_4_9_14_3_um_filter_41_35</name>
    <dbReference type="NCBI Taxonomy" id="1975034"/>
    <lineage>
        <taxon>Bacteria</taxon>
        <taxon>Candidatus Uhriibacteriota</taxon>
    </lineage>
</organism>
<gene>
    <name evidence="1" type="ORF">CO173_00700</name>
</gene>
<dbReference type="AlphaFoldDB" id="A0A2M7XGN3"/>
<sequence>MPNELEKDIYRTITYFAYFGYPVTGFEIYKWQLQPQKTRSYFDITSTLATSSWLRSQIERKNGFYALKDIKTEVRLRHDRFLNAVQKYKKLKKVLNYVARVPSVKGVALCNSLPLHFTKSTSDIDLFVITKDHKVWTTRMLTVLPMILLRQRPGETKRDPVDLSFLASESALDFSQLKLGEADPYMSVWLRTLVPVYEQETGIFEKFLLQNSWAKLDLPNSILANRALRERVKVKNKLPLFIGERLAKKIQLKKFPVEITDHQNIDSTIVVSDKLLKFHKNDRRAEVAEFLNSKMNI</sequence>
<comment type="caution">
    <text evidence="1">The sequence shown here is derived from an EMBL/GenBank/DDBJ whole genome shotgun (WGS) entry which is preliminary data.</text>
</comment>
<dbReference type="Proteomes" id="UP000231263">
    <property type="component" value="Unassembled WGS sequence"/>
</dbReference>
<evidence type="ECO:0000313" key="1">
    <source>
        <dbReference type="EMBL" id="PJA46896.1"/>
    </source>
</evidence>
<protein>
    <recommendedName>
        <fullName evidence="3">Polymerase nucleotidyl transferase domain-containing protein</fullName>
    </recommendedName>
</protein>
<accession>A0A2M7XGN3</accession>
<dbReference type="EMBL" id="PFWT01000006">
    <property type="protein sequence ID" value="PJA46896.1"/>
    <property type="molecule type" value="Genomic_DNA"/>
</dbReference>
<proteinExistence type="predicted"/>
<evidence type="ECO:0008006" key="3">
    <source>
        <dbReference type="Google" id="ProtNLM"/>
    </source>
</evidence>